<organism evidence="2 3">
    <name type="scientific">Desulfitobacterium dehalogenans</name>
    <dbReference type="NCBI Taxonomy" id="36854"/>
    <lineage>
        <taxon>Bacteria</taxon>
        <taxon>Bacillati</taxon>
        <taxon>Bacillota</taxon>
        <taxon>Clostridia</taxon>
        <taxon>Eubacteriales</taxon>
        <taxon>Desulfitobacteriaceae</taxon>
        <taxon>Desulfitobacterium</taxon>
    </lineage>
</organism>
<evidence type="ECO:0000313" key="3">
    <source>
        <dbReference type="Proteomes" id="UP000553059"/>
    </source>
</evidence>
<dbReference type="EMBL" id="DUTF01000050">
    <property type="protein sequence ID" value="HHY25577.1"/>
    <property type="molecule type" value="Genomic_DNA"/>
</dbReference>
<dbReference type="Pfam" id="PF03454">
    <property type="entry name" value="MoeA_C"/>
    <property type="match status" value="1"/>
</dbReference>
<keyword evidence="2" id="KW-0808">Transferase</keyword>
<reference evidence="2 3" key="1">
    <citation type="journal article" date="2020" name="Biotechnol. Biofuels">
        <title>New insights from the biogas microbiome by comprehensive genome-resolved metagenomics of nearly 1600 species originating from multiple anaerobic digesters.</title>
        <authorList>
            <person name="Campanaro S."/>
            <person name="Treu L."/>
            <person name="Rodriguez-R L.M."/>
            <person name="Kovalovszki A."/>
            <person name="Ziels R.M."/>
            <person name="Maus I."/>
            <person name="Zhu X."/>
            <person name="Kougias P.G."/>
            <person name="Basile A."/>
            <person name="Luo G."/>
            <person name="Schluter A."/>
            <person name="Konstantinidis K.T."/>
            <person name="Angelidaki I."/>
        </authorList>
    </citation>
    <scope>NUCLEOTIDE SEQUENCE [LARGE SCALE GENOMIC DNA]</scope>
    <source>
        <strain evidence="2">AS05jafATM_4</strain>
    </source>
</reference>
<dbReference type="Proteomes" id="UP000553059">
    <property type="component" value="Unassembled WGS sequence"/>
</dbReference>
<feature type="non-terminal residue" evidence="2">
    <location>
        <position position="1"/>
    </location>
</feature>
<dbReference type="SUPFAM" id="SSF63867">
    <property type="entry name" value="MoeA C-terminal domain-like"/>
    <property type="match status" value="1"/>
</dbReference>
<sequence>QRPKLKVRLAEPLHKRPDYEFYFRLILDRKEEGYEAIPLGWGRNLPDSLLQMDALLIAPFGISEYQVGEEVEVELICGPEHL</sequence>
<dbReference type="GO" id="GO:0032324">
    <property type="term" value="P:molybdopterin cofactor biosynthetic process"/>
    <property type="evidence" value="ECO:0007669"/>
    <property type="project" value="InterPro"/>
</dbReference>
<gene>
    <name evidence="2" type="ORF">GX523_02275</name>
</gene>
<proteinExistence type="predicted"/>
<comment type="caution">
    <text evidence="2">The sequence shown here is derived from an EMBL/GenBank/DDBJ whole genome shotgun (WGS) entry which is preliminary data.</text>
</comment>
<dbReference type="InterPro" id="IPR005111">
    <property type="entry name" value="MoeA_C_domain_IV"/>
</dbReference>
<dbReference type="InterPro" id="IPR036688">
    <property type="entry name" value="MoeA_C_domain_IV_sf"/>
</dbReference>
<dbReference type="Gene3D" id="2.40.340.10">
    <property type="entry name" value="MoeA, C-terminal, domain IV"/>
    <property type="match status" value="1"/>
</dbReference>
<evidence type="ECO:0000313" key="2">
    <source>
        <dbReference type="EMBL" id="HHY25577.1"/>
    </source>
</evidence>
<dbReference type="GO" id="GO:0016740">
    <property type="term" value="F:transferase activity"/>
    <property type="evidence" value="ECO:0007669"/>
    <property type="project" value="UniProtKB-KW"/>
</dbReference>
<protein>
    <submittedName>
        <fullName evidence="2">Molybdopterin molybdenumtransferase MoeA</fullName>
    </submittedName>
</protein>
<evidence type="ECO:0000259" key="1">
    <source>
        <dbReference type="Pfam" id="PF03454"/>
    </source>
</evidence>
<feature type="domain" description="MoeA C-terminal" evidence="1">
    <location>
        <begin position="6"/>
        <end position="75"/>
    </location>
</feature>
<dbReference type="AlphaFoldDB" id="A0A7C7D7I7"/>
<accession>A0A7C7D7I7</accession>
<name>A0A7C7D7I7_9FIRM</name>